<dbReference type="AlphaFoldDB" id="M4ZH50"/>
<sequence>MELARSCVGCDGGNTFAMQLSKRRAACHHLRMDRSIADALILMAEHDRKVGEELAASGALYEGYHPHMAAVHEKNALQLQDIIAEIGWPTERRVGKRAAEAAWLIAQHSIAHPDFQRSCLKFLATAAREHLVPAWQPAMLEDRIRVFEGRPQLYGTQLQPDLHGNMQAHPIENPLGVDERRRKVGLEPLAERLARAKPQPPPADREQFERNYQEWLLTVGWRTRPQTAR</sequence>
<evidence type="ECO:0000313" key="2">
    <source>
        <dbReference type="Proteomes" id="UP000011841"/>
    </source>
</evidence>
<name>M4ZH50_9BRAD</name>
<keyword evidence="2" id="KW-1185">Reference proteome</keyword>
<reference evidence="1 2" key="1">
    <citation type="journal article" date="2013" name="Appl. Environ. Microbiol.">
        <title>Genome analysis suggests that the soil oligotrophic bacterium Agromonas oligotrophica (Bradyrhizobium oligotrophicum) is a nitrogen-fixing symbiont of Aeschynomene indica.</title>
        <authorList>
            <person name="Okubo T."/>
            <person name="Fukushima S."/>
            <person name="Itakura M."/>
            <person name="Oshima K."/>
            <person name="Longtonglang A."/>
            <person name="Teaumroong N."/>
            <person name="Mitsui H."/>
            <person name="Hattori M."/>
            <person name="Hattori R."/>
            <person name="Hattori T."/>
            <person name="Minamisawa K."/>
        </authorList>
    </citation>
    <scope>NUCLEOTIDE SEQUENCE [LARGE SCALE GENOMIC DNA]</scope>
    <source>
        <strain evidence="1 2">S58</strain>
    </source>
</reference>
<dbReference type="eggNOG" id="COG4403">
    <property type="taxonomic scope" value="Bacteria"/>
</dbReference>
<dbReference type="InterPro" id="IPR046732">
    <property type="entry name" value="DUF6624"/>
</dbReference>
<protein>
    <submittedName>
        <fullName evidence="1">Uncharacterized protein</fullName>
    </submittedName>
</protein>
<dbReference type="EMBL" id="AP012603">
    <property type="protein sequence ID" value="BAM93172.1"/>
    <property type="molecule type" value="Genomic_DNA"/>
</dbReference>
<dbReference type="GeneID" id="301820862"/>
<dbReference type="PATRIC" id="fig|1245469.3.peg.7367"/>
<dbReference type="Pfam" id="PF20329">
    <property type="entry name" value="DUF6624"/>
    <property type="match status" value="1"/>
</dbReference>
<dbReference type="OrthoDB" id="7632344at2"/>
<dbReference type="RefSeq" id="WP_015670243.1">
    <property type="nucleotide sequence ID" value="NC_020453.1"/>
</dbReference>
<gene>
    <name evidence="1" type="ORF">S58_72080</name>
</gene>
<dbReference type="Proteomes" id="UP000011841">
    <property type="component" value="Chromosome"/>
</dbReference>
<evidence type="ECO:0000313" key="1">
    <source>
        <dbReference type="EMBL" id="BAM93172.1"/>
    </source>
</evidence>
<dbReference type="KEGG" id="aol:S58_72080"/>
<accession>M4ZH50</accession>
<dbReference type="HOGENOM" id="CLU_104584_2_0_5"/>
<dbReference type="STRING" id="1245469.S58_72080"/>
<proteinExistence type="predicted"/>
<organism evidence="1 2">
    <name type="scientific">Bradyrhizobium oligotrophicum S58</name>
    <dbReference type="NCBI Taxonomy" id="1245469"/>
    <lineage>
        <taxon>Bacteria</taxon>
        <taxon>Pseudomonadati</taxon>
        <taxon>Pseudomonadota</taxon>
        <taxon>Alphaproteobacteria</taxon>
        <taxon>Hyphomicrobiales</taxon>
        <taxon>Nitrobacteraceae</taxon>
        <taxon>Bradyrhizobium</taxon>
    </lineage>
</organism>